<dbReference type="Proteomes" id="UP001286313">
    <property type="component" value="Unassembled WGS sequence"/>
</dbReference>
<sequence>MDVLHEIFAGILDEFDEEELQSRRVKRSMFLALWLGYEARRALGLTEKSNTHSRALASEARTRAPERTFRGTEKTAVWSYQGTPM</sequence>
<protein>
    <submittedName>
        <fullName evidence="1">Uncharacterized protein</fullName>
    </submittedName>
</protein>
<evidence type="ECO:0000313" key="1">
    <source>
        <dbReference type="EMBL" id="KAK3865042.1"/>
    </source>
</evidence>
<reference evidence="1" key="1">
    <citation type="submission" date="2023-10" db="EMBL/GenBank/DDBJ databases">
        <title>Genome assemblies of two species of porcelain crab, Petrolisthes cinctipes and Petrolisthes manimaculis (Anomura: Porcellanidae).</title>
        <authorList>
            <person name="Angst P."/>
        </authorList>
    </citation>
    <scope>NUCLEOTIDE SEQUENCE</scope>
    <source>
        <strain evidence="1">PB745_01</strain>
        <tissue evidence="1">Gill</tissue>
    </source>
</reference>
<keyword evidence="2" id="KW-1185">Reference proteome</keyword>
<organism evidence="1 2">
    <name type="scientific">Petrolisthes cinctipes</name>
    <name type="common">Flat porcelain crab</name>
    <dbReference type="NCBI Taxonomy" id="88211"/>
    <lineage>
        <taxon>Eukaryota</taxon>
        <taxon>Metazoa</taxon>
        <taxon>Ecdysozoa</taxon>
        <taxon>Arthropoda</taxon>
        <taxon>Crustacea</taxon>
        <taxon>Multicrustacea</taxon>
        <taxon>Malacostraca</taxon>
        <taxon>Eumalacostraca</taxon>
        <taxon>Eucarida</taxon>
        <taxon>Decapoda</taxon>
        <taxon>Pleocyemata</taxon>
        <taxon>Anomura</taxon>
        <taxon>Galatheoidea</taxon>
        <taxon>Porcellanidae</taxon>
        <taxon>Petrolisthes</taxon>
    </lineage>
</organism>
<comment type="caution">
    <text evidence="1">The sequence shown here is derived from an EMBL/GenBank/DDBJ whole genome shotgun (WGS) entry which is preliminary data.</text>
</comment>
<evidence type="ECO:0000313" key="2">
    <source>
        <dbReference type="Proteomes" id="UP001286313"/>
    </source>
</evidence>
<accession>A0AAE1K5V9</accession>
<dbReference type="AlphaFoldDB" id="A0AAE1K5V9"/>
<dbReference type="EMBL" id="JAWQEG010003672">
    <property type="protein sequence ID" value="KAK3865042.1"/>
    <property type="molecule type" value="Genomic_DNA"/>
</dbReference>
<gene>
    <name evidence="1" type="ORF">Pcinc_029320</name>
</gene>
<name>A0AAE1K5V9_PETCI</name>
<proteinExistence type="predicted"/>